<dbReference type="PANTHER" id="PTHR11758">
    <property type="entry name" value="40S RIBOSOMAL PROTEIN S15A"/>
    <property type="match status" value="1"/>
</dbReference>
<dbReference type="NCBIfam" id="NF001109">
    <property type="entry name" value="PRK00136.1"/>
    <property type="match status" value="1"/>
</dbReference>
<evidence type="ECO:0000256" key="4">
    <source>
        <dbReference type="ARBA" id="ARBA00035258"/>
    </source>
</evidence>
<dbReference type="Proteomes" id="UP000675880">
    <property type="component" value="Unassembled WGS sequence"/>
</dbReference>
<dbReference type="Pfam" id="PF00410">
    <property type="entry name" value="Ribosomal_S8"/>
    <property type="match status" value="1"/>
</dbReference>
<keyword evidence="6" id="KW-0699">rRNA-binding</keyword>
<proteinExistence type="inferred from homology"/>
<evidence type="ECO:0000256" key="5">
    <source>
        <dbReference type="ARBA" id="ARBA00046740"/>
    </source>
</evidence>
<evidence type="ECO:0000313" key="7">
    <source>
        <dbReference type="EMBL" id="CAE6738526.1"/>
    </source>
</evidence>
<keyword evidence="2 6" id="KW-0689">Ribosomal protein</keyword>
<evidence type="ECO:0000256" key="3">
    <source>
        <dbReference type="ARBA" id="ARBA00023274"/>
    </source>
</evidence>
<keyword evidence="3 6" id="KW-0687">Ribonucleoprotein</keyword>
<comment type="caution">
    <text evidence="7">The sequence shown here is derived from an EMBL/GenBank/DDBJ whole genome shotgun (WGS) entry which is preliminary data.</text>
</comment>
<dbReference type="InterPro" id="IPR035987">
    <property type="entry name" value="Ribosomal_uS8_sf"/>
</dbReference>
<reference evidence="7 8" key="1">
    <citation type="submission" date="2021-02" db="EMBL/GenBank/DDBJ databases">
        <authorList>
            <person name="Han P."/>
        </authorList>
    </citation>
    <scope>NUCLEOTIDE SEQUENCE [LARGE SCALE GENOMIC DNA]</scope>
    <source>
        <strain evidence="7">Candidatus Nitrospira sp. ZN2</strain>
    </source>
</reference>
<evidence type="ECO:0000256" key="1">
    <source>
        <dbReference type="ARBA" id="ARBA00006471"/>
    </source>
</evidence>
<evidence type="ECO:0000256" key="2">
    <source>
        <dbReference type="ARBA" id="ARBA00022980"/>
    </source>
</evidence>
<protein>
    <recommendedName>
        <fullName evidence="4 6">Small ribosomal subunit protein uS8</fullName>
    </recommendedName>
</protein>
<comment type="similarity">
    <text evidence="1 6">Belongs to the universal ribosomal protein uS8 family.</text>
</comment>
<dbReference type="InterPro" id="IPR000630">
    <property type="entry name" value="Ribosomal_uS8"/>
</dbReference>
<evidence type="ECO:0000313" key="8">
    <source>
        <dbReference type="Proteomes" id="UP000675880"/>
    </source>
</evidence>
<organism evidence="7 8">
    <name type="scientific">Nitrospira defluvii</name>
    <dbReference type="NCBI Taxonomy" id="330214"/>
    <lineage>
        <taxon>Bacteria</taxon>
        <taxon>Pseudomonadati</taxon>
        <taxon>Nitrospirota</taxon>
        <taxon>Nitrospiria</taxon>
        <taxon>Nitrospirales</taxon>
        <taxon>Nitrospiraceae</taxon>
        <taxon>Nitrospira</taxon>
    </lineage>
</organism>
<keyword evidence="8" id="KW-1185">Reference proteome</keyword>
<dbReference type="Gene3D" id="3.30.1370.30">
    <property type="match status" value="1"/>
</dbReference>
<name>A0ABM8R844_9BACT</name>
<sequence length="131" mass="14562">MITDPIADLLVRLGNAARRRQDVVKVPVSKVKRQILNILGREGFILGYDEQKEKGLPIFSVQLRYVDEARPMITGMRRISKPGRRVYVGRDDVPKVRNGIGVAVISTSKGLMTDTDSRRAGLGGEVLCSVW</sequence>
<dbReference type="Gene3D" id="3.30.1490.10">
    <property type="match status" value="1"/>
</dbReference>
<dbReference type="RefSeq" id="WP_213041932.1">
    <property type="nucleotide sequence ID" value="NZ_CAJNBJ010000004.1"/>
</dbReference>
<comment type="function">
    <text evidence="6">One of the primary rRNA binding proteins, it binds directly to 16S rRNA central domain where it helps coordinate assembly of the platform of the 30S subunit.</text>
</comment>
<dbReference type="EMBL" id="CAJNBJ010000004">
    <property type="protein sequence ID" value="CAE6738526.1"/>
    <property type="molecule type" value="Genomic_DNA"/>
</dbReference>
<accession>A0ABM8R844</accession>
<dbReference type="SUPFAM" id="SSF56047">
    <property type="entry name" value="Ribosomal protein S8"/>
    <property type="match status" value="1"/>
</dbReference>
<dbReference type="HAMAP" id="MF_01302_B">
    <property type="entry name" value="Ribosomal_uS8_B"/>
    <property type="match status" value="1"/>
</dbReference>
<keyword evidence="6" id="KW-0694">RNA-binding</keyword>
<gene>
    <name evidence="6 7" type="primary">rpsH</name>
    <name evidence="7" type="ORF">NSPZN2_120048</name>
</gene>
<evidence type="ECO:0000256" key="6">
    <source>
        <dbReference type="HAMAP-Rule" id="MF_01302"/>
    </source>
</evidence>
<comment type="subunit">
    <text evidence="5 6">Part of the 30S ribosomal subunit. Contacts proteins S5 and S12.</text>
</comment>